<reference evidence="3 4" key="1">
    <citation type="submission" date="2018-04" db="EMBL/GenBank/DDBJ databases">
        <title>The genome of golden apple snail Pomacea canaliculata provides insight into stress tolerance and invasive adaptation.</title>
        <authorList>
            <person name="Liu C."/>
            <person name="Liu B."/>
            <person name="Ren Y."/>
            <person name="Zhang Y."/>
            <person name="Wang H."/>
            <person name="Li S."/>
            <person name="Jiang F."/>
            <person name="Yin L."/>
            <person name="Zhang G."/>
            <person name="Qian W."/>
            <person name="Fan W."/>
        </authorList>
    </citation>
    <scope>NUCLEOTIDE SEQUENCE [LARGE SCALE GENOMIC DNA]</scope>
    <source>
        <strain evidence="3">SZHN2017</strain>
        <tissue evidence="3">Muscle</tissue>
    </source>
</reference>
<dbReference type="PROSITE" id="PS00018">
    <property type="entry name" value="EF_HAND_1"/>
    <property type="match status" value="1"/>
</dbReference>
<name>A0A2T7P6Z6_POMCA</name>
<dbReference type="Gene3D" id="1.10.238.10">
    <property type="entry name" value="EF-hand"/>
    <property type="match status" value="1"/>
</dbReference>
<dbReference type="InterPro" id="IPR018247">
    <property type="entry name" value="EF_Hand_1_Ca_BS"/>
</dbReference>
<dbReference type="Proteomes" id="UP000245119">
    <property type="component" value="Linkage Group LG6"/>
</dbReference>
<keyword evidence="4" id="KW-1185">Reference proteome</keyword>
<keyword evidence="1" id="KW-0106">Calcium</keyword>
<protein>
    <recommendedName>
        <fullName evidence="2">EF-hand domain-containing protein</fullName>
    </recommendedName>
</protein>
<evidence type="ECO:0000259" key="2">
    <source>
        <dbReference type="PROSITE" id="PS50222"/>
    </source>
</evidence>
<evidence type="ECO:0000313" key="3">
    <source>
        <dbReference type="EMBL" id="PVD29166.1"/>
    </source>
</evidence>
<dbReference type="SUPFAM" id="SSF47473">
    <property type="entry name" value="EF-hand"/>
    <property type="match status" value="1"/>
</dbReference>
<dbReference type="InterPro" id="IPR002048">
    <property type="entry name" value="EF_hand_dom"/>
</dbReference>
<gene>
    <name evidence="3" type="ORF">C0Q70_11763</name>
</gene>
<dbReference type="GO" id="GO:0005509">
    <property type="term" value="F:calcium ion binding"/>
    <property type="evidence" value="ECO:0007669"/>
    <property type="project" value="InterPro"/>
</dbReference>
<feature type="domain" description="EF-hand" evidence="2">
    <location>
        <begin position="33"/>
        <end position="68"/>
    </location>
</feature>
<dbReference type="PROSITE" id="PS50222">
    <property type="entry name" value="EF_HAND_2"/>
    <property type="match status" value="2"/>
</dbReference>
<evidence type="ECO:0000256" key="1">
    <source>
        <dbReference type="ARBA" id="ARBA00022837"/>
    </source>
</evidence>
<dbReference type="AlphaFoldDB" id="A0A2T7P6Z6"/>
<sequence length="135" mass="15503">MPCFNKTTSFFPLSNQTPQEQFKYLDTNGNGILKEDDILEFIKKNDKNGDESLDFDEFIGTRPPSEPPLRSKGAFNLYDKMDVKKDGKMSSSLAPAFIKLLDKDKNGEVTFQEFEERIKKIVDGIDREAKKLEKK</sequence>
<evidence type="ECO:0000313" key="4">
    <source>
        <dbReference type="Proteomes" id="UP000245119"/>
    </source>
</evidence>
<dbReference type="InterPro" id="IPR011992">
    <property type="entry name" value="EF-hand-dom_pair"/>
</dbReference>
<dbReference type="OrthoDB" id="6096265at2759"/>
<accession>A0A2T7P6Z6</accession>
<dbReference type="EMBL" id="PZQS01000006">
    <property type="protein sequence ID" value="PVD29166.1"/>
    <property type="molecule type" value="Genomic_DNA"/>
</dbReference>
<proteinExistence type="predicted"/>
<dbReference type="SMART" id="SM00054">
    <property type="entry name" value="EFh"/>
    <property type="match status" value="2"/>
</dbReference>
<comment type="caution">
    <text evidence="3">The sequence shown here is derived from an EMBL/GenBank/DDBJ whole genome shotgun (WGS) entry which is preliminary data.</text>
</comment>
<organism evidence="3 4">
    <name type="scientific">Pomacea canaliculata</name>
    <name type="common">Golden apple snail</name>
    <dbReference type="NCBI Taxonomy" id="400727"/>
    <lineage>
        <taxon>Eukaryota</taxon>
        <taxon>Metazoa</taxon>
        <taxon>Spiralia</taxon>
        <taxon>Lophotrochozoa</taxon>
        <taxon>Mollusca</taxon>
        <taxon>Gastropoda</taxon>
        <taxon>Caenogastropoda</taxon>
        <taxon>Architaenioglossa</taxon>
        <taxon>Ampullarioidea</taxon>
        <taxon>Ampullariidae</taxon>
        <taxon>Pomacea</taxon>
    </lineage>
</organism>
<feature type="domain" description="EF-hand" evidence="2">
    <location>
        <begin position="89"/>
        <end position="124"/>
    </location>
</feature>